<dbReference type="InterPro" id="IPR040398">
    <property type="entry name" value="Not1"/>
</dbReference>
<dbReference type="Gene3D" id="1.25.40.790">
    <property type="match status" value="1"/>
</dbReference>
<accession>A0A2D4H9L4</accession>
<proteinExistence type="predicted"/>
<dbReference type="GO" id="GO:0060090">
    <property type="term" value="F:molecular adaptor activity"/>
    <property type="evidence" value="ECO:0007669"/>
    <property type="project" value="TreeGrafter"/>
</dbReference>
<dbReference type="PANTHER" id="PTHR13162">
    <property type="entry name" value="CCR4-NOT TRANSCRIPTION COMPLEX"/>
    <property type="match status" value="1"/>
</dbReference>
<dbReference type="PANTHER" id="PTHR13162:SF8">
    <property type="entry name" value="CCR4-NOT TRANSCRIPTION COMPLEX SUBUNIT 1"/>
    <property type="match status" value="1"/>
</dbReference>
<name>A0A2D4H9L4_MICLE</name>
<dbReference type="EMBL" id="IACK01003802">
    <property type="protein sequence ID" value="LAA68675.1"/>
    <property type="molecule type" value="Transcribed_RNA"/>
</dbReference>
<evidence type="ECO:0000313" key="1">
    <source>
        <dbReference type="EMBL" id="LAA68675.1"/>
    </source>
</evidence>
<dbReference type="GO" id="GO:0017148">
    <property type="term" value="P:negative regulation of translation"/>
    <property type="evidence" value="ECO:0007669"/>
    <property type="project" value="InterPro"/>
</dbReference>
<dbReference type="GO" id="GO:0000288">
    <property type="term" value="P:nuclear-transcribed mRNA catabolic process, deadenylation-dependent decay"/>
    <property type="evidence" value="ECO:0007669"/>
    <property type="project" value="TreeGrafter"/>
</dbReference>
<sequence length="101" mass="11484">MHQQGILKTDDLITRFFRLCTEMCVEISYRAQAEQQHNPAANPTMIRAKCYHNLDAFVRLIALLVKHSGEATNTVTKINLLNKVSGVLIFPQMISYGARKH</sequence>
<dbReference type="AlphaFoldDB" id="A0A2D4H9L4"/>
<dbReference type="GO" id="GO:0030015">
    <property type="term" value="C:CCR4-NOT core complex"/>
    <property type="evidence" value="ECO:0007669"/>
    <property type="project" value="InterPro"/>
</dbReference>
<dbReference type="GO" id="GO:0000932">
    <property type="term" value="C:P-body"/>
    <property type="evidence" value="ECO:0007669"/>
    <property type="project" value="TreeGrafter"/>
</dbReference>
<reference evidence="1" key="1">
    <citation type="submission" date="2017-07" db="EMBL/GenBank/DDBJ databases">
        <authorList>
            <person name="Mikheyev A."/>
            <person name="Grau M."/>
        </authorList>
    </citation>
    <scope>NUCLEOTIDE SEQUENCE</scope>
    <source>
        <tissue evidence="1">Venom_gland</tissue>
    </source>
</reference>
<protein>
    <submittedName>
        <fullName evidence="1">Uncharacterized protein</fullName>
    </submittedName>
</protein>
<organism evidence="1">
    <name type="scientific">Micrurus lemniscatus lemniscatus</name>
    <dbReference type="NCBI Taxonomy" id="129467"/>
    <lineage>
        <taxon>Eukaryota</taxon>
        <taxon>Metazoa</taxon>
        <taxon>Chordata</taxon>
        <taxon>Craniata</taxon>
        <taxon>Vertebrata</taxon>
        <taxon>Euteleostomi</taxon>
        <taxon>Lepidosauria</taxon>
        <taxon>Squamata</taxon>
        <taxon>Bifurcata</taxon>
        <taxon>Unidentata</taxon>
        <taxon>Episquamata</taxon>
        <taxon>Toxicofera</taxon>
        <taxon>Serpentes</taxon>
        <taxon>Colubroidea</taxon>
        <taxon>Elapidae</taxon>
        <taxon>Elapinae</taxon>
        <taxon>Micrurus</taxon>
    </lineage>
</organism>
<reference evidence="1" key="2">
    <citation type="submission" date="2017-11" db="EMBL/GenBank/DDBJ databases">
        <title>Coralsnake Venomics: Analyses of Venom Gland Transcriptomes and Proteomes of Six Brazilian Taxa.</title>
        <authorList>
            <person name="Aird S.D."/>
            <person name="Jorge da Silva N."/>
            <person name="Qiu L."/>
            <person name="Villar-Briones A."/>
            <person name="Aparecida-Saddi V."/>
            <person name="Campos-Telles M.P."/>
            <person name="Grau M."/>
            <person name="Mikheyev A.S."/>
        </authorList>
    </citation>
    <scope>NUCLEOTIDE SEQUENCE</scope>
    <source>
        <tissue evidence="1">Venom_gland</tissue>
    </source>
</reference>